<dbReference type="CDD" id="cd00712">
    <property type="entry name" value="AsnB"/>
    <property type="match status" value="1"/>
</dbReference>
<keyword evidence="11" id="KW-1185">Reference proteome</keyword>
<evidence type="ECO:0000256" key="8">
    <source>
        <dbReference type="PIRSR" id="PIRSR001589-2"/>
    </source>
</evidence>
<keyword evidence="6" id="KW-0315">Glutamine amidotransferase</keyword>
<dbReference type="InterPro" id="IPR033738">
    <property type="entry name" value="AsnB_N"/>
</dbReference>
<comment type="pathway">
    <text evidence="1">Amino-acid biosynthesis; L-asparagine biosynthesis; L-asparagine from L-aspartate (L-Gln route): step 1/1.</text>
</comment>
<keyword evidence="5 8" id="KW-0067">ATP-binding</keyword>
<dbReference type="RefSeq" id="WP_111593171.1">
    <property type="nucleotide sequence ID" value="NZ_QLMA01000005.1"/>
</dbReference>
<dbReference type="InterPro" id="IPR029055">
    <property type="entry name" value="Ntn_hydrolases_N"/>
</dbReference>
<evidence type="ECO:0000256" key="3">
    <source>
        <dbReference type="ARBA" id="ARBA00012737"/>
    </source>
</evidence>
<proteinExistence type="inferred from homology"/>
<dbReference type="InterPro" id="IPR017932">
    <property type="entry name" value="GATase_2_dom"/>
</dbReference>
<reference evidence="10 11" key="1">
    <citation type="submission" date="2018-06" db="EMBL/GenBank/DDBJ databases">
        <title>Genomic Encyclopedia of Archaeal and Bacterial Type Strains, Phase II (KMG-II): from individual species to whole genera.</title>
        <authorList>
            <person name="Goeker M."/>
        </authorList>
    </citation>
    <scope>NUCLEOTIDE SEQUENCE [LARGE SCALE GENOMIC DNA]</scope>
    <source>
        <strain evidence="10 11">DSM 29821</strain>
    </source>
</reference>
<dbReference type="PIRSF" id="PIRSF001589">
    <property type="entry name" value="Asn_synthetase_glu-h"/>
    <property type="match status" value="1"/>
</dbReference>
<dbReference type="GO" id="GO:0005524">
    <property type="term" value="F:ATP binding"/>
    <property type="evidence" value="ECO:0007669"/>
    <property type="project" value="UniProtKB-KW"/>
</dbReference>
<sequence>MSGFVGILSPHLQDADKSLLDACATVISSCCKDYQGRWSSDQADLRFGWLKTAEDTTNEELPFSMDGNIRIVGDVRLDNRTRLIKQLSQYFSGLTTATPDAYLVLYAYKQWKEQCLQYLSGDFAFAIWNEAENYLFCARDHFGIIPFYYSLQDDKLFFTNFFHAIKPITHLMDSLDEEVLKDYLTIGVNCRIEQTIYKQIKKLPPAHQLMYKNGQLSVVRYWETPVDIKPIRYKNNTVYAEHFYHLFEQSVRDRLRNSNAACSLSGGMDSSAIAATAKNILTATYGNDSTLLACNIRYDYLVSEQEGYFADLTAKHLGIPLKKYVAEDYMKNIAKPLNAWIPEPAVIPDATAENQILSDIEPFANIYFTGFGGDPMFEYGNIATSSSKAHRRKFQPIQDQWNMYRTFGFYTTPLFQKVKNWLALAAHGKKRTEENQMVMNTHQASTNVRSIYALSENPYWAALFETFHPGFSNKKVKVRQPFFSLDLYLFMLALPPHILFQKSLLRMAMEPFLPAAVTKRSKTPLFGNPHNQNLQNEEIRSALQKEMEHGNTFLTGKMDTTTLLADLNNPQESTTSHKTLLNILSVLSWRNAWNI</sequence>
<evidence type="ECO:0000259" key="9">
    <source>
        <dbReference type="PROSITE" id="PS51278"/>
    </source>
</evidence>
<evidence type="ECO:0000256" key="1">
    <source>
        <dbReference type="ARBA" id="ARBA00005187"/>
    </source>
</evidence>
<gene>
    <name evidence="10" type="ORF">CLV59_105267</name>
</gene>
<dbReference type="Pfam" id="PF00733">
    <property type="entry name" value="Asn_synthase"/>
    <property type="match status" value="1"/>
</dbReference>
<keyword evidence="4 8" id="KW-0547">Nucleotide-binding</keyword>
<dbReference type="EMBL" id="QLMA01000005">
    <property type="protein sequence ID" value="RAJ80159.1"/>
    <property type="molecule type" value="Genomic_DNA"/>
</dbReference>
<organism evidence="10 11">
    <name type="scientific">Chitinophaga dinghuensis</name>
    <dbReference type="NCBI Taxonomy" id="1539050"/>
    <lineage>
        <taxon>Bacteria</taxon>
        <taxon>Pseudomonadati</taxon>
        <taxon>Bacteroidota</taxon>
        <taxon>Chitinophagia</taxon>
        <taxon>Chitinophagales</taxon>
        <taxon>Chitinophagaceae</taxon>
        <taxon>Chitinophaga</taxon>
    </lineage>
</organism>
<dbReference type="GO" id="GO:0005829">
    <property type="term" value="C:cytosol"/>
    <property type="evidence" value="ECO:0007669"/>
    <property type="project" value="TreeGrafter"/>
</dbReference>
<accession>A0A327VW40</accession>
<comment type="caution">
    <text evidence="10">The sequence shown here is derived from an EMBL/GenBank/DDBJ whole genome shotgun (WGS) entry which is preliminary data.</text>
</comment>
<protein>
    <recommendedName>
        <fullName evidence="3">asparagine synthase (glutamine-hydrolyzing)</fullName>
        <ecNumber evidence="3">6.3.5.4</ecNumber>
    </recommendedName>
</protein>
<name>A0A327VW40_9BACT</name>
<feature type="binding site" evidence="8">
    <location>
        <position position="100"/>
    </location>
    <ligand>
        <name>L-glutamine</name>
        <dbReference type="ChEBI" id="CHEBI:58359"/>
    </ligand>
</feature>
<evidence type="ECO:0000256" key="2">
    <source>
        <dbReference type="ARBA" id="ARBA00005752"/>
    </source>
</evidence>
<dbReference type="Gene3D" id="3.60.20.10">
    <property type="entry name" value="Glutamine Phosphoribosylpyrophosphate, subunit 1, domain 1"/>
    <property type="match status" value="1"/>
</dbReference>
<dbReference type="Gene3D" id="3.40.50.620">
    <property type="entry name" value="HUPs"/>
    <property type="match status" value="1"/>
</dbReference>
<evidence type="ECO:0000313" key="10">
    <source>
        <dbReference type="EMBL" id="RAJ80159.1"/>
    </source>
</evidence>
<evidence type="ECO:0000256" key="5">
    <source>
        <dbReference type="ARBA" id="ARBA00022840"/>
    </source>
</evidence>
<evidence type="ECO:0000256" key="4">
    <source>
        <dbReference type="ARBA" id="ARBA00022741"/>
    </source>
</evidence>
<dbReference type="OrthoDB" id="9763290at2"/>
<dbReference type="InterPro" id="IPR051786">
    <property type="entry name" value="ASN_synthetase/amidase"/>
</dbReference>
<dbReference type="InterPro" id="IPR001962">
    <property type="entry name" value="Asn_synthase"/>
</dbReference>
<comment type="catalytic activity">
    <reaction evidence="7">
        <text>L-aspartate + L-glutamine + ATP + H2O = L-asparagine + L-glutamate + AMP + diphosphate + H(+)</text>
        <dbReference type="Rhea" id="RHEA:12228"/>
        <dbReference type="ChEBI" id="CHEBI:15377"/>
        <dbReference type="ChEBI" id="CHEBI:15378"/>
        <dbReference type="ChEBI" id="CHEBI:29985"/>
        <dbReference type="ChEBI" id="CHEBI:29991"/>
        <dbReference type="ChEBI" id="CHEBI:30616"/>
        <dbReference type="ChEBI" id="CHEBI:33019"/>
        <dbReference type="ChEBI" id="CHEBI:58048"/>
        <dbReference type="ChEBI" id="CHEBI:58359"/>
        <dbReference type="ChEBI" id="CHEBI:456215"/>
        <dbReference type="EC" id="6.3.5.4"/>
    </reaction>
</comment>
<dbReference type="PANTHER" id="PTHR43284">
    <property type="entry name" value="ASPARAGINE SYNTHETASE (GLUTAMINE-HYDROLYZING)"/>
    <property type="match status" value="1"/>
</dbReference>
<evidence type="ECO:0000256" key="6">
    <source>
        <dbReference type="ARBA" id="ARBA00022962"/>
    </source>
</evidence>
<dbReference type="EC" id="6.3.5.4" evidence="3"/>
<dbReference type="SUPFAM" id="SSF52402">
    <property type="entry name" value="Adenine nucleotide alpha hydrolases-like"/>
    <property type="match status" value="1"/>
</dbReference>
<dbReference type="AlphaFoldDB" id="A0A327VW40"/>
<dbReference type="PANTHER" id="PTHR43284:SF1">
    <property type="entry name" value="ASPARAGINE SYNTHETASE"/>
    <property type="match status" value="1"/>
</dbReference>
<dbReference type="GO" id="GO:0006529">
    <property type="term" value="P:asparagine biosynthetic process"/>
    <property type="evidence" value="ECO:0007669"/>
    <property type="project" value="InterPro"/>
</dbReference>
<dbReference type="GO" id="GO:0004066">
    <property type="term" value="F:asparagine synthase (glutamine-hydrolyzing) activity"/>
    <property type="evidence" value="ECO:0007669"/>
    <property type="project" value="UniProtKB-EC"/>
</dbReference>
<comment type="similarity">
    <text evidence="2">Belongs to the asparagine synthetase family.</text>
</comment>
<dbReference type="InterPro" id="IPR014729">
    <property type="entry name" value="Rossmann-like_a/b/a_fold"/>
</dbReference>
<evidence type="ECO:0000313" key="11">
    <source>
        <dbReference type="Proteomes" id="UP000249819"/>
    </source>
</evidence>
<dbReference type="InterPro" id="IPR006426">
    <property type="entry name" value="Asn_synth_AEB"/>
</dbReference>
<dbReference type="SUPFAM" id="SSF56235">
    <property type="entry name" value="N-terminal nucleophile aminohydrolases (Ntn hydrolases)"/>
    <property type="match status" value="1"/>
</dbReference>
<evidence type="ECO:0000256" key="7">
    <source>
        <dbReference type="ARBA" id="ARBA00048741"/>
    </source>
</evidence>
<dbReference type="Proteomes" id="UP000249819">
    <property type="component" value="Unassembled WGS sequence"/>
</dbReference>
<dbReference type="PROSITE" id="PS51278">
    <property type="entry name" value="GATASE_TYPE_2"/>
    <property type="match status" value="1"/>
</dbReference>
<feature type="domain" description="Glutamine amidotransferase type-2" evidence="9">
    <location>
        <begin position="2"/>
        <end position="214"/>
    </location>
</feature>
<dbReference type="Pfam" id="PF13537">
    <property type="entry name" value="GATase_7"/>
    <property type="match status" value="1"/>
</dbReference>